<organism evidence="2 3">
    <name type="scientific">Digitaria exilis</name>
    <dbReference type="NCBI Taxonomy" id="1010633"/>
    <lineage>
        <taxon>Eukaryota</taxon>
        <taxon>Viridiplantae</taxon>
        <taxon>Streptophyta</taxon>
        <taxon>Embryophyta</taxon>
        <taxon>Tracheophyta</taxon>
        <taxon>Spermatophyta</taxon>
        <taxon>Magnoliopsida</taxon>
        <taxon>Liliopsida</taxon>
        <taxon>Poales</taxon>
        <taxon>Poaceae</taxon>
        <taxon>PACMAD clade</taxon>
        <taxon>Panicoideae</taxon>
        <taxon>Panicodae</taxon>
        <taxon>Paniceae</taxon>
        <taxon>Anthephorinae</taxon>
        <taxon>Digitaria</taxon>
    </lineage>
</organism>
<proteinExistence type="predicted"/>
<accession>A0A835C5C1</accession>
<sequence length="112" mass="11821">MDSAGDLDRISALPDALLGHILAFVRDAAAVTRTSALSRRRRGVWVHAPRLSLWDTTVPGDFTGFVGWALAHRGDADIGSLDIGMYRPNCRPASTTGSATPCAASSSISPSR</sequence>
<name>A0A835C5C1_9POAL</name>
<dbReference type="AlphaFoldDB" id="A0A835C5C1"/>
<dbReference type="OrthoDB" id="693824at2759"/>
<evidence type="ECO:0000256" key="1">
    <source>
        <dbReference type="SAM" id="MobiDB-lite"/>
    </source>
</evidence>
<evidence type="ECO:0000313" key="2">
    <source>
        <dbReference type="EMBL" id="KAF8718403.1"/>
    </source>
</evidence>
<dbReference type="PANTHER" id="PTHR34223:SF51">
    <property type="entry name" value="OS06G0556300 PROTEIN"/>
    <property type="match status" value="1"/>
</dbReference>
<evidence type="ECO:0008006" key="4">
    <source>
        <dbReference type="Google" id="ProtNLM"/>
    </source>
</evidence>
<dbReference type="EMBL" id="JACEFO010001710">
    <property type="protein sequence ID" value="KAF8718403.1"/>
    <property type="molecule type" value="Genomic_DNA"/>
</dbReference>
<feature type="region of interest" description="Disordered" evidence="1">
    <location>
        <begin position="92"/>
        <end position="112"/>
    </location>
</feature>
<keyword evidence="3" id="KW-1185">Reference proteome</keyword>
<gene>
    <name evidence="2" type="ORF">HU200_025387</name>
</gene>
<dbReference type="InterPro" id="IPR053197">
    <property type="entry name" value="F-box_SCFL_complex_component"/>
</dbReference>
<comment type="caution">
    <text evidence="2">The sequence shown here is derived from an EMBL/GenBank/DDBJ whole genome shotgun (WGS) entry which is preliminary data.</text>
</comment>
<evidence type="ECO:0000313" key="3">
    <source>
        <dbReference type="Proteomes" id="UP000636709"/>
    </source>
</evidence>
<protein>
    <recommendedName>
        <fullName evidence="4">F-box domain-containing protein</fullName>
    </recommendedName>
</protein>
<reference evidence="2" key="1">
    <citation type="submission" date="2020-07" db="EMBL/GenBank/DDBJ databases">
        <title>Genome sequence and genetic diversity analysis of an under-domesticated orphan crop, white fonio (Digitaria exilis).</title>
        <authorList>
            <person name="Bennetzen J.L."/>
            <person name="Chen S."/>
            <person name="Ma X."/>
            <person name="Wang X."/>
            <person name="Yssel A.E.J."/>
            <person name="Chaluvadi S.R."/>
            <person name="Johnson M."/>
            <person name="Gangashetty P."/>
            <person name="Hamidou F."/>
            <person name="Sanogo M.D."/>
            <person name="Zwaenepoel A."/>
            <person name="Wallace J."/>
            <person name="Van De Peer Y."/>
            <person name="Van Deynze A."/>
        </authorList>
    </citation>
    <scope>NUCLEOTIDE SEQUENCE</scope>
    <source>
        <tissue evidence="2">Leaves</tissue>
    </source>
</reference>
<dbReference type="Proteomes" id="UP000636709">
    <property type="component" value="Unassembled WGS sequence"/>
</dbReference>
<dbReference type="PANTHER" id="PTHR34223">
    <property type="entry name" value="OS11G0201299 PROTEIN"/>
    <property type="match status" value="1"/>
</dbReference>